<reference evidence="3" key="1">
    <citation type="journal article" date="2002" name="Dev. Dyn.">
        <title>Genetic and genomic tools for Xenopus research: The NIH Xenopus initiative.</title>
        <authorList>
            <person name="Klein S.L."/>
            <person name="Strausberg R.L."/>
            <person name="Wagner L."/>
            <person name="Pontius J."/>
            <person name="Clifton S.W."/>
            <person name="Richardson P."/>
        </authorList>
    </citation>
    <scope>NUCLEOTIDE SEQUENCE</scope>
</reference>
<feature type="region of interest" description="Disordered" evidence="1">
    <location>
        <begin position="67"/>
        <end position="102"/>
    </location>
</feature>
<dbReference type="Xenbase" id="XB-GENE-865711">
    <property type="gene designation" value="c8h6orf136.L"/>
</dbReference>
<gene>
    <name evidence="4" type="primary">c8h6orf136.L</name>
    <name evidence="3" type="synonym">c6orf136</name>
    <name evidence="3" type="synonym">c6orf136.L</name>
</gene>
<dbReference type="AlphaFoldDB" id="A0A8J0Q726"/>
<dbReference type="CTD" id="100036919"/>
<evidence type="ECO:0000256" key="1">
    <source>
        <dbReference type="SAM" id="MobiDB-lite"/>
    </source>
</evidence>
<dbReference type="Proteomes" id="UP000186698">
    <property type="component" value="Chromosome 8L"/>
</dbReference>
<sequence length="370" mass="41031">MSLCVRRLRGAQALGGRWRNGVRGAGGGGAAAAGRVREEVRPHDIGWPSEFNPHLFYPTPLKNLVPSGSSSSFTRHKSANNRQCPSVNGKEKPQRHLRSTMAPLRTKVYTSKPHSSHVPCTSVGCVYPLGRDAWHLSSAQIDCFRSLFEPGVCRTPYQAVSFSIPGTQHGILAFHPSKEMQASSIPGSNPPDMEQLLAVVHAKLREELPNFLLKTMDYSIYKKDVEFVSNVLHIHTRGVMLYQLLLTLSRFLFLSYLSNARVSILKLTSHPETSSIQARWAISGLPLHTLLLHFYRNDKTELYKSFDAHSTFYLASDGLIRLHKLERVMPSQPLTVPKKTLLTAALVALGLGEDRPALNLLSSPKASPKL</sequence>
<accession>A0A8J0Q726</accession>
<dbReference type="OrthoDB" id="44820at2759"/>
<dbReference type="KEGG" id="xla:100036919"/>
<evidence type="ECO:0000313" key="3">
    <source>
        <dbReference type="RefSeq" id="NP_001091162.2"/>
    </source>
</evidence>
<dbReference type="GeneID" id="100036919"/>
<dbReference type="PANTHER" id="PTHR31094:SF2">
    <property type="entry name" value="RIKEN CDNA 2310061I04 GENE"/>
    <property type="match status" value="1"/>
</dbReference>
<dbReference type="PANTHER" id="PTHR31094">
    <property type="entry name" value="RIKEN CDNA 2310061I04 GENE"/>
    <property type="match status" value="1"/>
</dbReference>
<proteinExistence type="predicted"/>
<organism evidence="2 3">
    <name type="scientific">Xenopus laevis</name>
    <name type="common">African clawed frog</name>
    <dbReference type="NCBI Taxonomy" id="8355"/>
    <lineage>
        <taxon>Eukaryota</taxon>
        <taxon>Metazoa</taxon>
        <taxon>Chordata</taxon>
        <taxon>Craniata</taxon>
        <taxon>Vertebrata</taxon>
        <taxon>Euteleostomi</taxon>
        <taxon>Amphibia</taxon>
        <taxon>Batrachia</taxon>
        <taxon>Anura</taxon>
        <taxon>Pipoidea</taxon>
        <taxon>Pipidae</taxon>
        <taxon>Xenopodinae</taxon>
        <taxon>Xenopus</taxon>
        <taxon>Xenopus</taxon>
    </lineage>
</organism>
<evidence type="ECO:0000313" key="4">
    <source>
        <dbReference type="Xenbase" id="XB-GENE-865711"/>
    </source>
</evidence>
<protein>
    <submittedName>
        <fullName evidence="3">Chromosome 6 open reading frame 136 L homeolog</fullName>
    </submittedName>
</protein>
<name>A0A8J0Q726_XENLA</name>
<dbReference type="RefSeq" id="NP_001091162.2">
    <property type="nucleotide sequence ID" value="NM_001097693.2"/>
</dbReference>
<reference evidence="3" key="2">
    <citation type="submission" date="2025-08" db="UniProtKB">
        <authorList>
            <consortium name="RefSeq"/>
        </authorList>
    </citation>
    <scope>IDENTIFICATION</scope>
</reference>
<dbReference type="Pfam" id="PF10184">
    <property type="entry name" value="DUF2358"/>
    <property type="match status" value="1"/>
</dbReference>
<keyword evidence="2" id="KW-1185">Reference proteome</keyword>
<dbReference type="InterPro" id="IPR018790">
    <property type="entry name" value="DUF2358"/>
</dbReference>
<evidence type="ECO:0000313" key="2">
    <source>
        <dbReference type="Proteomes" id="UP000186698"/>
    </source>
</evidence>
<dbReference type="AGR" id="Xenbase:XB-GENE-865711"/>